<dbReference type="PANTHER" id="PTHR42813">
    <property type="entry name" value="ZINC-TYPE ALCOHOL DEHYDROGENASE-LIKE"/>
    <property type="match status" value="1"/>
</dbReference>
<dbReference type="SUPFAM" id="SSF50129">
    <property type="entry name" value="GroES-like"/>
    <property type="match status" value="1"/>
</dbReference>
<evidence type="ECO:0000256" key="4">
    <source>
        <dbReference type="ARBA" id="ARBA00022833"/>
    </source>
</evidence>
<sequence>MKALVFAEVGRMEVREVPDPVLEQDNDIIVRVSSAAICGSDLHMYQGRTSAQPGMVFGHEFMGVVEKVGSGVQLLKEGDRVSLPFNIACGTCFNCCRGYFNACLSTNPKLPGGGYGYADLGPYRGGQAELVRVPFADCNALKLPGTPGDRWEDDFIMLSDVLPTGYHSCIMADVGPGSSVAIFGAGPVGYMATLSAFLLGAAEVYVVDRSEVRLNKIAELEAIPVDFSKVDPVQFILNARKENRAIQESYRPGEEKMAGVLCGIDAVGYQALDRSDPDSEKPIQVIEDLVQLVDATGSIGIIGVYFSEDPGGADQKAQQGIFNIPLGALWAKGIKVETGQAPVKRYNALLRDAIIQDRIHPGKLVSHRLRLEHGPEAYQKFVQRGTGEGAEYTKVILKPNG</sequence>
<evidence type="ECO:0000259" key="7">
    <source>
        <dbReference type="Pfam" id="PF08240"/>
    </source>
</evidence>
<dbReference type="PROSITE" id="PS00059">
    <property type="entry name" value="ADH_ZINC"/>
    <property type="match status" value="1"/>
</dbReference>
<dbReference type="Proteomes" id="UP000587586">
    <property type="component" value="Unassembled WGS sequence"/>
</dbReference>
<dbReference type="RefSeq" id="WP_183360405.1">
    <property type="nucleotide sequence ID" value="NZ_BLXZ01000003.1"/>
</dbReference>
<dbReference type="Pfam" id="PF08240">
    <property type="entry name" value="ADH_N"/>
    <property type="match status" value="1"/>
</dbReference>
<dbReference type="AlphaFoldDB" id="A0A6V8N5X2"/>
<evidence type="ECO:0000256" key="6">
    <source>
        <dbReference type="ARBA" id="ARBA00023027"/>
    </source>
</evidence>
<evidence type="ECO:0000256" key="3">
    <source>
        <dbReference type="ARBA" id="ARBA00022723"/>
    </source>
</evidence>
<keyword evidence="6" id="KW-0520">NAD</keyword>
<dbReference type="InterPro" id="IPR002328">
    <property type="entry name" value="ADH_Zn_CS"/>
</dbReference>
<dbReference type="PANTHER" id="PTHR42813:SF3">
    <property type="entry name" value="GLUTATHIONE-INDEPENDENT FORMALDEHYDE DEHYDROGENASE"/>
    <property type="match status" value="1"/>
</dbReference>
<comment type="cofactor">
    <cofactor evidence="1">
        <name>Zn(2+)</name>
        <dbReference type="ChEBI" id="CHEBI:29105"/>
    </cofactor>
</comment>
<evidence type="ECO:0000256" key="5">
    <source>
        <dbReference type="ARBA" id="ARBA00023002"/>
    </source>
</evidence>
<evidence type="ECO:0000313" key="9">
    <source>
        <dbReference type="Proteomes" id="UP000587586"/>
    </source>
</evidence>
<evidence type="ECO:0000256" key="1">
    <source>
        <dbReference type="ARBA" id="ARBA00001947"/>
    </source>
</evidence>
<comment type="similarity">
    <text evidence="2">Belongs to the zinc-containing alcohol dehydrogenase family.</text>
</comment>
<keyword evidence="3" id="KW-0479">Metal-binding</keyword>
<feature type="domain" description="Alcohol dehydrogenase-like N-terminal" evidence="7">
    <location>
        <begin position="25"/>
        <end position="138"/>
    </location>
</feature>
<gene>
    <name evidence="8" type="ORF">GMLC_14400</name>
</gene>
<keyword evidence="9" id="KW-1185">Reference proteome</keyword>
<dbReference type="SUPFAM" id="SSF51735">
    <property type="entry name" value="NAD(P)-binding Rossmann-fold domains"/>
    <property type="match status" value="1"/>
</dbReference>
<keyword evidence="4" id="KW-0862">Zinc</keyword>
<dbReference type="InterPro" id="IPR011032">
    <property type="entry name" value="GroES-like_sf"/>
</dbReference>
<dbReference type="InterPro" id="IPR036291">
    <property type="entry name" value="NAD(P)-bd_dom_sf"/>
</dbReference>
<protein>
    <submittedName>
        <fullName evidence="8">Aldehyde dehydrogenase</fullName>
    </submittedName>
</protein>
<organism evidence="8 9">
    <name type="scientific">Geomonas limicola</name>
    <dbReference type="NCBI Taxonomy" id="2740186"/>
    <lineage>
        <taxon>Bacteria</taxon>
        <taxon>Pseudomonadati</taxon>
        <taxon>Thermodesulfobacteriota</taxon>
        <taxon>Desulfuromonadia</taxon>
        <taxon>Geobacterales</taxon>
        <taxon>Geobacteraceae</taxon>
        <taxon>Geomonas</taxon>
    </lineage>
</organism>
<dbReference type="Gene3D" id="3.40.50.720">
    <property type="entry name" value="NAD(P)-binding Rossmann-like Domain"/>
    <property type="match status" value="1"/>
</dbReference>
<dbReference type="GO" id="GO:0016491">
    <property type="term" value="F:oxidoreductase activity"/>
    <property type="evidence" value="ECO:0007669"/>
    <property type="project" value="UniProtKB-KW"/>
</dbReference>
<evidence type="ECO:0000313" key="8">
    <source>
        <dbReference type="EMBL" id="GFO67861.1"/>
    </source>
</evidence>
<dbReference type="EMBL" id="BLXZ01000003">
    <property type="protein sequence ID" value="GFO67861.1"/>
    <property type="molecule type" value="Genomic_DNA"/>
</dbReference>
<accession>A0A6V8N5X2</accession>
<dbReference type="CDD" id="cd08282">
    <property type="entry name" value="PFDH_like"/>
    <property type="match status" value="1"/>
</dbReference>
<reference evidence="9" key="1">
    <citation type="submission" date="2020-06" db="EMBL/GenBank/DDBJ databases">
        <title>Draft genomic sequecing of Geomonas sp. Red745.</title>
        <authorList>
            <person name="Itoh H."/>
            <person name="Xu Z.X."/>
            <person name="Ushijima N."/>
            <person name="Masuda Y."/>
            <person name="Shiratori Y."/>
            <person name="Senoo K."/>
        </authorList>
    </citation>
    <scope>NUCLEOTIDE SEQUENCE [LARGE SCALE GENOMIC DNA]</scope>
    <source>
        <strain evidence="9">Red745</strain>
    </source>
</reference>
<dbReference type="InterPro" id="IPR013154">
    <property type="entry name" value="ADH-like_N"/>
</dbReference>
<comment type="caution">
    <text evidence="8">The sequence shown here is derived from an EMBL/GenBank/DDBJ whole genome shotgun (WGS) entry which is preliminary data.</text>
</comment>
<dbReference type="Gene3D" id="3.90.180.10">
    <property type="entry name" value="Medium-chain alcohol dehydrogenases, catalytic domain"/>
    <property type="match status" value="1"/>
</dbReference>
<proteinExistence type="inferred from homology"/>
<keyword evidence="5" id="KW-0560">Oxidoreductase</keyword>
<dbReference type="GO" id="GO:0008270">
    <property type="term" value="F:zinc ion binding"/>
    <property type="evidence" value="ECO:0007669"/>
    <property type="project" value="InterPro"/>
</dbReference>
<name>A0A6V8N5X2_9BACT</name>
<evidence type="ECO:0000256" key="2">
    <source>
        <dbReference type="ARBA" id="ARBA00008072"/>
    </source>
</evidence>